<name>A0A512JNW0_9HYPH</name>
<dbReference type="Proteomes" id="UP000321750">
    <property type="component" value="Unassembled WGS sequence"/>
</dbReference>
<organism evidence="1 2">
    <name type="scientific">Methylobacterium gnaphalii</name>
    <dbReference type="NCBI Taxonomy" id="1010610"/>
    <lineage>
        <taxon>Bacteria</taxon>
        <taxon>Pseudomonadati</taxon>
        <taxon>Pseudomonadota</taxon>
        <taxon>Alphaproteobacteria</taxon>
        <taxon>Hyphomicrobiales</taxon>
        <taxon>Methylobacteriaceae</taxon>
        <taxon>Methylobacterium</taxon>
    </lineage>
</organism>
<evidence type="ECO:0000313" key="2">
    <source>
        <dbReference type="Proteomes" id="UP000321750"/>
    </source>
</evidence>
<keyword evidence="2" id="KW-1185">Reference proteome</keyword>
<dbReference type="RefSeq" id="WP_147048062.1">
    <property type="nucleotide sequence ID" value="NZ_BJZV01000021.1"/>
</dbReference>
<dbReference type="AlphaFoldDB" id="A0A512JNW0"/>
<comment type="caution">
    <text evidence="1">The sequence shown here is derived from an EMBL/GenBank/DDBJ whole genome shotgun (WGS) entry which is preliminary data.</text>
</comment>
<protein>
    <submittedName>
        <fullName evidence="1">Uncharacterized protein</fullName>
    </submittedName>
</protein>
<reference evidence="1 2" key="1">
    <citation type="submission" date="2019-07" db="EMBL/GenBank/DDBJ databases">
        <title>Whole genome shotgun sequence of Methylobacterium gnaphalii NBRC 107716.</title>
        <authorList>
            <person name="Hosoyama A."/>
            <person name="Uohara A."/>
            <person name="Ohji S."/>
            <person name="Ichikawa N."/>
        </authorList>
    </citation>
    <scope>NUCLEOTIDE SEQUENCE [LARGE SCALE GENOMIC DNA]</scope>
    <source>
        <strain evidence="1 2">NBRC 107716</strain>
    </source>
</reference>
<gene>
    <name evidence="1" type="ORF">MGN01_34900</name>
</gene>
<proteinExistence type="predicted"/>
<accession>A0A512JNW0</accession>
<dbReference type="OrthoDB" id="7363897at2"/>
<evidence type="ECO:0000313" key="1">
    <source>
        <dbReference type="EMBL" id="GEP11645.1"/>
    </source>
</evidence>
<sequence length="72" mass="8285">MIGLYFVTCLAANPAHCVTRTHYFDEPVQTPMQCLTLAQLTMAGWQNDHEHERWRIERFRCGGPPRDPGSII</sequence>
<dbReference type="EMBL" id="BJZV01000021">
    <property type="protein sequence ID" value="GEP11645.1"/>
    <property type="molecule type" value="Genomic_DNA"/>
</dbReference>